<feature type="chain" id="PRO_5042167812" description="Phage-related membrane protein" evidence="2">
    <location>
        <begin position="25"/>
        <end position="77"/>
    </location>
</feature>
<keyword evidence="1" id="KW-0472">Membrane</keyword>
<dbReference type="EMBL" id="JACGEP010000009">
    <property type="protein sequence ID" value="MBN3050848.1"/>
    <property type="molecule type" value="Genomic_DNA"/>
</dbReference>
<evidence type="ECO:0000256" key="2">
    <source>
        <dbReference type="SAM" id="SignalP"/>
    </source>
</evidence>
<reference evidence="3" key="1">
    <citation type="submission" date="2020-07" db="EMBL/GenBank/DDBJ databases">
        <title>A pangenomic view of the genus Pectobacterium provides insights into genome organization, phylogeny, and virulence.</title>
        <authorList>
            <person name="Jonkheer E."/>
            <person name="Brankovics B."/>
            <person name="Houwers I."/>
            <person name="Van Der Wolf J."/>
            <person name="Bonants P."/>
            <person name="Vreeburg R."/>
            <person name="Bollema R."/>
            <person name="De Haan J."/>
            <person name="Berke L."/>
            <person name="De Ridder D."/>
            <person name="Smit S."/>
            <person name="Van Der Lee T.A.J."/>
        </authorList>
    </citation>
    <scope>NUCLEOTIDE SEQUENCE</scope>
    <source>
        <strain evidence="3">NAK:433</strain>
    </source>
</reference>
<evidence type="ECO:0000313" key="3">
    <source>
        <dbReference type="EMBL" id="MBN3050848.1"/>
    </source>
</evidence>
<gene>
    <name evidence="3" type="ORF">H4F45_05005</name>
</gene>
<dbReference type="Proteomes" id="UP000768524">
    <property type="component" value="Unassembled WGS sequence"/>
</dbReference>
<evidence type="ECO:0000256" key="1">
    <source>
        <dbReference type="SAM" id="Phobius"/>
    </source>
</evidence>
<name>A0AAE2WD64_9GAMM</name>
<keyword evidence="1" id="KW-1133">Transmembrane helix</keyword>
<proteinExistence type="predicted"/>
<organism evidence="3 4">
    <name type="scientific">Pectobacterium brasiliense</name>
    <dbReference type="NCBI Taxonomy" id="180957"/>
    <lineage>
        <taxon>Bacteria</taxon>
        <taxon>Pseudomonadati</taxon>
        <taxon>Pseudomonadota</taxon>
        <taxon>Gammaproteobacteria</taxon>
        <taxon>Enterobacterales</taxon>
        <taxon>Pectobacteriaceae</taxon>
        <taxon>Pectobacterium</taxon>
    </lineage>
</organism>
<dbReference type="RefSeq" id="WP_205559046.1">
    <property type="nucleotide sequence ID" value="NZ_JACGEP010000009.1"/>
</dbReference>
<keyword evidence="1" id="KW-0812">Transmembrane</keyword>
<keyword evidence="2" id="KW-0732">Signal</keyword>
<comment type="caution">
    <text evidence="3">The sequence shown here is derived from an EMBL/GenBank/DDBJ whole genome shotgun (WGS) entry which is preliminary data.</text>
</comment>
<dbReference type="AlphaFoldDB" id="A0AAE2WD64"/>
<feature type="signal peptide" evidence="2">
    <location>
        <begin position="1"/>
        <end position="24"/>
    </location>
</feature>
<feature type="transmembrane region" description="Helical" evidence="1">
    <location>
        <begin position="43"/>
        <end position="67"/>
    </location>
</feature>
<evidence type="ECO:0000313" key="4">
    <source>
        <dbReference type="Proteomes" id="UP000768524"/>
    </source>
</evidence>
<sequence length="77" mass="7748">MKIKRIAVSALVIPAMVAVQSVSAAETTSGSIDFAPLVANIDFSSVIAVLMSIAAGAIGIALAVAGIRHIRSMVRGA</sequence>
<evidence type="ECO:0008006" key="5">
    <source>
        <dbReference type="Google" id="ProtNLM"/>
    </source>
</evidence>
<protein>
    <recommendedName>
        <fullName evidence="5">Phage-related membrane protein</fullName>
    </recommendedName>
</protein>
<accession>A0AAE2WD64</accession>